<protein>
    <recommendedName>
        <fullName evidence="3">Nucleoside phosphorylase domain-containing protein</fullName>
    </recommendedName>
</protein>
<dbReference type="AlphaFoldDB" id="A0A1E7R914"/>
<evidence type="ECO:0000313" key="2">
    <source>
        <dbReference type="Proteomes" id="UP000185895"/>
    </source>
</evidence>
<evidence type="ECO:0008006" key="3">
    <source>
        <dbReference type="Google" id="ProtNLM"/>
    </source>
</evidence>
<gene>
    <name evidence="1" type="ORF">BJI46_02470</name>
</gene>
<dbReference type="SUPFAM" id="SSF53167">
    <property type="entry name" value="Purine and uridine phosphorylases"/>
    <property type="match status" value="1"/>
</dbReference>
<organism evidence="1 2">
    <name type="scientific">Acinetobacter qingfengensis</name>
    <dbReference type="NCBI Taxonomy" id="1262585"/>
    <lineage>
        <taxon>Bacteria</taxon>
        <taxon>Pseudomonadati</taxon>
        <taxon>Pseudomonadota</taxon>
        <taxon>Gammaproteobacteria</taxon>
        <taxon>Moraxellales</taxon>
        <taxon>Moraxellaceae</taxon>
        <taxon>Acinetobacter</taxon>
    </lineage>
</organism>
<dbReference type="Gene3D" id="3.40.50.1580">
    <property type="entry name" value="Nucleoside phosphorylase domain"/>
    <property type="match status" value="1"/>
</dbReference>
<name>A0A1E7R914_9GAMM</name>
<sequence>MNIKSLKNSIDNKYFLILTSNQRETDTINELFDNKCEITINSRVSGKIGLIKGKIVLHIKGGLGFTREGSIGRNANLILSNEFFPQPVLTILAGVCWGNPDLTQIGDILISNKTVNCNLQNASGIPYDQETIISNIENTNIIHKNTHNNVRLISQETKIEDPVIRDILTTKYAPIHGGEMEGLFLTNATNWLIIKVVTDYADQINRQTQEICVEKIQPVITSIINSTNIEESNCEEFSEVVNYLKGNSVKIDINQITANRIQIGLTRLYGEFINRNLKRYHCEDSRINNLNNILRSFILEICSNAISHGKADNIKIEFFGRKIKIIDDGENFNLNDLNSENSGGTRDFKSFQEYHDLISYTHIRAGVKNIHTFNLSKSIDDIKEIIVYCKINSEIFYQTQNNIEYDESCSAVYFDISDLYMTSLRYPFVMHLIEIMKNHNKIFFLKTLDDMHRNDIIENIESVLINEKTLLEQISSRLFYI</sequence>
<dbReference type="InterPro" id="IPR035994">
    <property type="entry name" value="Nucleoside_phosphorylase_sf"/>
</dbReference>
<dbReference type="Proteomes" id="UP000185895">
    <property type="component" value="Unassembled WGS sequence"/>
</dbReference>
<dbReference type="RefSeq" id="WP_070069841.1">
    <property type="nucleotide sequence ID" value="NZ_MKKK01000023.1"/>
</dbReference>
<dbReference type="GO" id="GO:0009116">
    <property type="term" value="P:nucleoside metabolic process"/>
    <property type="evidence" value="ECO:0007669"/>
    <property type="project" value="InterPro"/>
</dbReference>
<dbReference type="EMBL" id="MKKK01000023">
    <property type="protein sequence ID" value="OEY95806.1"/>
    <property type="molecule type" value="Genomic_DNA"/>
</dbReference>
<evidence type="ECO:0000313" key="1">
    <source>
        <dbReference type="EMBL" id="OEY95806.1"/>
    </source>
</evidence>
<reference evidence="1 2" key="1">
    <citation type="submission" date="2016-09" db="EMBL/GenBank/DDBJ databases">
        <authorList>
            <person name="Capua I."/>
            <person name="De Benedictis P."/>
            <person name="Joannis T."/>
            <person name="Lombin L.H."/>
            <person name="Cattoli G."/>
        </authorList>
    </citation>
    <scope>NUCLEOTIDE SEQUENCE [LARGE SCALE GENOMIC DNA]</scope>
    <source>
        <strain evidence="1 2">ANC 4671</strain>
    </source>
</reference>
<comment type="caution">
    <text evidence="1">The sequence shown here is derived from an EMBL/GenBank/DDBJ whole genome shotgun (WGS) entry which is preliminary data.</text>
</comment>
<dbReference type="OrthoDB" id="8456624at2"/>
<accession>A0A1E7R914</accession>
<proteinExistence type="predicted"/>
<keyword evidence="2" id="KW-1185">Reference proteome</keyword>
<dbReference type="GO" id="GO:0003824">
    <property type="term" value="F:catalytic activity"/>
    <property type="evidence" value="ECO:0007669"/>
    <property type="project" value="InterPro"/>
</dbReference>